<evidence type="ECO:0000259" key="1">
    <source>
        <dbReference type="SMART" id="SM00382"/>
    </source>
</evidence>
<dbReference type="Pfam" id="PF13401">
    <property type="entry name" value="AAA_22"/>
    <property type="match status" value="1"/>
</dbReference>
<dbReference type="Gene3D" id="1.10.101.10">
    <property type="entry name" value="PGBD-like superfamily/PGBD"/>
    <property type="match status" value="1"/>
</dbReference>
<dbReference type="InterPro" id="IPR027417">
    <property type="entry name" value="P-loop_NTPase"/>
</dbReference>
<protein>
    <submittedName>
        <fullName evidence="2">AAA family ATPase</fullName>
    </submittedName>
</protein>
<dbReference type="InterPro" id="IPR049945">
    <property type="entry name" value="AAA_22"/>
</dbReference>
<proteinExistence type="predicted"/>
<sequence length="598" mass="63282">MYADYFGLSQAPFSIAPDPRYLYMSDRHREALAHLLYGVDGGGGFVLLTGEIGAGKTTVCRCFLEQMPPHCHVAYIFNPKLTVGELLASVNQEFGVAVVPREAGAASIKDHVDALNGYLLARHAGGEHCLLIIDEAQNLSLDVLEQLRLLTNLETTERKLLQIILIGQPELRTMLAQRSMEQLAQRVIARFHLSALTAAETVHYIQHRWQVAGGVGPSPFSAAVAQRVHVLTRGVPRRINLLCDRALLGAYAAAQKQVNVRLLNQAATEVFDEAADRTPTAPSVAWSSGWMWLGATVGAVALMAGLRGAIQWWDRQPVAPASAAAQVASPPVMPKASTAVAVAGQDGLAASAPIEAAKVAPLVAVAPVSLASASSPEAAASASIAAKADGAISAASASDLVPPGLVLWAEEGAAWRALAPLWDGRLNAGGDACSQLTRQQLGCFRAKTNLGLIRQLDRPVAMQLTLQGKQGWALLTGLNDDTATMRFQSGEVSMSVAALSSAWRGDLVTVWRQPAGYQGLLTKGSQGDAVVSLSRLLAQVEGRAAAKPVTEVDDALMLRLSAFQVRQGLTPDGVGGPTSFMLLHRATGLAEPRLQRGK</sequence>
<accession>A0ABU9C3E0</accession>
<dbReference type="RefSeq" id="WP_341398681.1">
    <property type="nucleotide sequence ID" value="NZ_JBBUTI010000005.1"/>
</dbReference>
<keyword evidence="3" id="KW-1185">Reference proteome</keyword>
<dbReference type="InterPro" id="IPR036366">
    <property type="entry name" value="PGBDSf"/>
</dbReference>
<comment type="caution">
    <text evidence="2">The sequence shown here is derived from an EMBL/GenBank/DDBJ whole genome shotgun (WGS) entry which is preliminary data.</text>
</comment>
<dbReference type="SUPFAM" id="SSF47090">
    <property type="entry name" value="PGBD-like"/>
    <property type="match status" value="1"/>
</dbReference>
<evidence type="ECO:0000313" key="3">
    <source>
        <dbReference type="Proteomes" id="UP001379945"/>
    </source>
</evidence>
<dbReference type="SUPFAM" id="SSF52540">
    <property type="entry name" value="P-loop containing nucleoside triphosphate hydrolases"/>
    <property type="match status" value="1"/>
</dbReference>
<dbReference type="Gene3D" id="3.90.70.10">
    <property type="entry name" value="Cysteine proteinases"/>
    <property type="match status" value="1"/>
</dbReference>
<dbReference type="EMBL" id="JBBUTI010000005">
    <property type="protein sequence ID" value="MEK8046393.1"/>
    <property type="molecule type" value="Genomic_DNA"/>
</dbReference>
<dbReference type="PANTHER" id="PTHR35894">
    <property type="entry name" value="GENERAL SECRETION PATHWAY PROTEIN A-RELATED"/>
    <property type="match status" value="1"/>
</dbReference>
<organism evidence="2 3">
    <name type="scientific">Ideonella margarita</name>
    <dbReference type="NCBI Taxonomy" id="2984191"/>
    <lineage>
        <taxon>Bacteria</taxon>
        <taxon>Pseudomonadati</taxon>
        <taxon>Pseudomonadota</taxon>
        <taxon>Betaproteobacteria</taxon>
        <taxon>Burkholderiales</taxon>
        <taxon>Sphaerotilaceae</taxon>
        <taxon>Ideonella</taxon>
    </lineage>
</organism>
<feature type="domain" description="AAA+ ATPase" evidence="1">
    <location>
        <begin position="42"/>
        <end position="189"/>
    </location>
</feature>
<dbReference type="InterPro" id="IPR052026">
    <property type="entry name" value="ExeA_AAA_ATPase_DNA-bind"/>
</dbReference>
<dbReference type="SMART" id="SM00382">
    <property type="entry name" value="AAA"/>
    <property type="match status" value="1"/>
</dbReference>
<gene>
    <name evidence="2" type="ORF">AACH00_08565</name>
</gene>
<reference evidence="2 3" key="1">
    <citation type="submission" date="2024-04" db="EMBL/GenBank/DDBJ databases">
        <title>Novel species of the genus Ideonella isolated from streams.</title>
        <authorList>
            <person name="Lu H."/>
        </authorList>
    </citation>
    <scope>NUCLEOTIDE SEQUENCE [LARGE SCALE GENOMIC DNA]</scope>
    <source>
        <strain evidence="2 3">LYT19W</strain>
    </source>
</reference>
<evidence type="ECO:0000313" key="2">
    <source>
        <dbReference type="EMBL" id="MEK8046393.1"/>
    </source>
</evidence>
<dbReference type="PANTHER" id="PTHR35894:SF1">
    <property type="entry name" value="PHOSPHORIBULOKINASE _ URIDINE KINASE FAMILY"/>
    <property type="match status" value="1"/>
</dbReference>
<dbReference type="InterPro" id="IPR036365">
    <property type="entry name" value="PGBD-like_sf"/>
</dbReference>
<dbReference type="Proteomes" id="UP001379945">
    <property type="component" value="Unassembled WGS sequence"/>
</dbReference>
<dbReference type="Gene3D" id="3.40.50.300">
    <property type="entry name" value="P-loop containing nucleotide triphosphate hydrolases"/>
    <property type="match status" value="1"/>
</dbReference>
<dbReference type="InterPro" id="IPR003593">
    <property type="entry name" value="AAA+_ATPase"/>
</dbReference>
<name>A0ABU9C3E0_9BURK</name>